<dbReference type="AlphaFoldDB" id="A0A9D1JYI9"/>
<comment type="caution">
    <text evidence="19">The sequence shown here is derived from an EMBL/GenBank/DDBJ whole genome shotgun (WGS) entry which is preliminary data.</text>
</comment>
<dbReference type="EC" id="5.4.2.2" evidence="6"/>
<reference evidence="19" key="2">
    <citation type="journal article" date="2021" name="PeerJ">
        <title>Extensive microbial diversity within the chicken gut microbiome revealed by metagenomics and culture.</title>
        <authorList>
            <person name="Gilroy R."/>
            <person name="Ravi A."/>
            <person name="Getino M."/>
            <person name="Pursley I."/>
            <person name="Horton D.L."/>
            <person name="Alikhan N.F."/>
            <person name="Baker D."/>
            <person name="Gharbi K."/>
            <person name="Hall N."/>
            <person name="Watson M."/>
            <person name="Adriaenssens E.M."/>
            <person name="Foster-Nyarko E."/>
            <person name="Jarju S."/>
            <person name="Secka A."/>
            <person name="Antonio M."/>
            <person name="Oren A."/>
            <person name="Chaudhuri R.R."/>
            <person name="La Ragione R."/>
            <person name="Hildebrand F."/>
            <person name="Pallen M.J."/>
        </authorList>
    </citation>
    <scope>NUCLEOTIDE SEQUENCE</scope>
    <source>
        <strain evidence="19">CHK199-13235</strain>
    </source>
</reference>
<dbReference type="Pfam" id="PF02879">
    <property type="entry name" value="PGM_PMM_II"/>
    <property type="match status" value="1"/>
</dbReference>
<dbReference type="Pfam" id="PF00408">
    <property type="entry name" value="PGM_PMM_IV"/>
    <property type="match status" value="1"/>
</dbReference>
<evidence type="ECO:0000259" key="18">
    <source>
        <dbReference type="Pfam" id="PF02880"/>
    </source>
</evidence>
<evidence type="ECO:0000256" key="5">
    <source>
        <dbReference type="ARBA" id="ARBA00010231"/>
    </source>
</evidence>
<evidence type="ECO:0000256" key="12">
    <source>
        <dbReference type="ARBA" id="ARBA00041398"/>
    </source>
</evidence>
<evidence type="ECO:0000256" key="8">
    <source>
        <dbReference type="ARBA" id="ARBA00022723"/>
    </source>
</evidence>
<evidence type="ECO:0000256" key="13">
    <source>
        <dbReference type="ARBA" id="ARBA00041467"/>
    </source>
</evidence>
<keyword evidence="10" id="KW-0413">Isomerase</keyword>
<evidence type="ECO:0000256" key="1">
    <source>
        <dbReference type="ARBA" id="ARBA00000443"/>
    </source>
</evidence>
<dbReference type="InterPro" id="IPR005845">
    <property type="entry name" value="A-D-PHexomutase_a/b/a-II"/>
</dbReference>
<dbReference type="InterPro" id="IPR005843">
    <property type="entry name" value="A-D-PHexomutase_C"/>
</dbReference>
<comment type="cofactor">
    <cofactor evidence="2">
        <name>Mg(2+)</name>
        <dbReference type="ChEBI" id="CHEBI:18420"/>
    </cofactor>
</comment>
<dbReference type="SUPFAM" id="SSF53738">
    <property type="entry name" value="Phosphoglucomutase, first 3 domains"/>
    <property type="match status" value="2"/>
</dbReference>
<organism evidence="19 20">
    <name type="scientific">Candidatus Merdivicinus excrementipullorum</name>
    <dbReference type="NCBI Taxonomy" id="2840867"/>
    <lineage>
        <taxon>Bacteria</taxon>
        <taxon>Bacillati</taxon>
        <taxon>Bacillota</taxon>
        <taxon>Clostridia</taxon>
        <taxon>Eubacteriales</taxon>
        <taxon>Oscillospiraceae</taxon>
        <taxon>Oscillospiraceae incertae sedis</taxon>
        <taxon>Candidatus Merdivicinus</taxon>
    </lineage>
</organism>
<feature type="domain" description="Alpha-D-phosphohexomutase alpha/beta/alpha" evidence="16">
    <location>
        <begin position="2"/>
        <end position="137"/>
    </location>
</feature>
<sequence>MIQFGTGGFRAVIGDDFTRANVELLAQGLANKMKAEKADSSPLIIGYDRRFLSDLAAKWISGVFAANGIHVQFIQGESPTPLIMFVVKNTGAAYGMAITASHNPAEYNGVKVFTAGGRDASKEVTNDLEGYIAKLTSEDVKRMDFDEAVKAGVVEIINPSNDYIDSILSFVDVDKIKAKKLRILLDPMFGVSRTSLQTILLTCRCDVDVINDRHDALFGGRLPSPSAKTLTRLSSMVVEGGYDLGIATDGDADRIGLIDSEGAFIHPNDILVLLYYYLVKYKGWKGDCVRNLATTHLLDRLAKSFGCTCWEVPVGFKWISSKMDETGAIIGGESSGGLTVKGHIAGKDGIYAAALLVEMVSVIGKPLNTILREIKEEYGRCEMSEFDCRFSQEKKDQLNELLFVEKKLPFFPEEIEKVSYLDGCKVYFKNGGWIICRFSGTEPLIRIFCEMETYAKAVEITGIMREFLGL</sequence>
<evidence type="ECO:0000256" key="4">
    <source>
        <dbReference type="ARBA" id="ARBA00005189"/>
    </source>
</evidence>
<dbReference type="Pfam" id="PF02880">
    <property type="entry name" value="PGM_PMM_III"/>
    <property type="match status" value="1"/>
</dbReference>
<dbReference type="InterPro" id="IPR016055">
    <property type="entry name" value="A-D-PHexomutase_a/b/a-I/II/III"/>
</dbReference>
<feature type="domain" description="Alpha-D-phosphohexomutase C-terminal" evidence="15">
    <location>
        <begin position="422"/>
        <end position="459"/>
    </location>
</feature>
<dbReference type="Gene3D" id="3.40.120.10">
    <property type="entry name" value="Alpha-D-Glucose-1,6-Bisphosphate, subunit A, domain 3"/>
    <property type="match status" value="3"/>
</dbReference>
<feature type="domain" description="Alpha-D-phosphohexomutase alpha/beta/alpha" evidence="18">
    <location>
        <begin position="267"/>
        <end position="377"/>
    </location>
</feature>
<dbReference type="GO" id="GO:0005975">
    <property type="term" value="P:carbohydrate metabolic process"/>
    <property type="evidence" value="ECO:0007669"/>
    <property type="project" value="InterPro"/>
</dbReference>
<evidence type="ECO:0000256" key="6">
    <source>
        <dbReference type="ARBA" id="ARBA00012728"/>
    </source>
</evidence>
<keyword evidence="7" id="KW-0597">Phosphoprotein</keyword>
<evidence type="ECO:0000259" key="16">
    <source>
        <dbReference type="Pfam" id="PF02878"/>
    </source>
</evidence>
<evidence type="ECO:0000256" key="3">
    <source>
        <dbReference type="ARBA" id="ARBA00005164"/>
    </source>
</evidence>
<evidence type="ECO:0000256" key="14">
    <source>
        <dbReference type="RuleBase" id="RU004326"/>
    </source>
</evidence>
<dbReference type="InterPro" id="IPR005841">
    <property type="entry name" value="Alpha-D-phosphohexomutase_SF"/>
</dbReference>
<dbReference type="GO" id="GO:0000287">
    <property type="term" value="F:magnesium ion binding"/>
    <property type="evidence" value="ECO:0007669"/>
    <property type="project" value="InterPro"/>
</dbReference>
<dbReference type="CDD" id="cd05800">
    <property type="entry name" value="PGM_like2"/>
    <property type="match status" value="1"/>
</dbReference>
<protein>
    <recommendedName>
        <fullName evidence="11">Phosphoglucomutase</fullName>
        <ecNumber evidence="6">5.4.2.2</ecNumber>
    </recommendedName>
    <alternativeName>
        <fullName evidence="13">Alpha-phosphoglucomutase</fullName>
    </alternativeName>
    <alternativeName>
        <fullName evidence="12">Glucose phosphomutase</fullName>
    </alternativeName>
</protein>
<dbReference type="InterPro" id="IPR005846">
    <property type="entry name" value="A-D-PHexomutase_a/b/a-III"/>
</dbReference>
<evidence type="ECO:0000313" key="19">
    <source>
        <dbReference type="EMBL" id="HIS75594.1"/>
    </source>
</evidence>
<dbReference type="PROSITE" id="PS00710">
    <property type="entry name" value="PGM_PMM"/>
    <property type="match status" value="1"/>
</dbReference>
<accession>A0A9D1JYI9</accession>
<dbReference type="EMBL" id="DVJP01000018">
    <property type="protein sequence ID" value="HIS75594.1"/>
    <property type="molecule type" value="Genomic_DNA"/>
</dbReference>
<evidence type="ECO:0000256" key="11">
    <source>
        <dbReference type="ARBA" id="ARBA00039995"/>
    </source>
</evidence>
<evidence type="ECO:0000256" key="7">
    <source>
        <dbReference type="ARBA" id="ARBA00022553"/>
    </source>
</evidence>
<dbReference type="Pfam" id="PF02878">
    <property type="entry name" value="PGM_PMM_I"/>
    <property type="match status" value="1"/>
</dbReference>
<evidence type="ECO:0000313" key="20">
    <source>
        <dbReference type="Proteomes" id="UP000824002"/>
    </source>
</evidence>
<dbReference type="InterPro" id="IPR005844">
    <property type="entry name" value="A-D-PHexomutase_a/b/a-I"/>
</dbReference>
<dbReference type="InterPro" id="IPR036900">
    <property type="entry name" value="A-D-PHexomutase_C_sf"/>
</dbReference>
<proteinExistence type="inferred from homology"/>
<evidence type="ECO:0000256" key="10">
    <source>
        <dbReference type="ARBA" id="ARBA00023235"/>
    </source>
</evidence>
<gene>
    <name evidence="19" type="ORF">IAB51_02180</name>
</gene>
<comment type="pathway">
    <text evidence="3">Glycolipid metabolism; diglucosyl-diacylglycerol biosynthesis.</text>
</comment>
<comment type="pathway">
    <text evidence="4">Lipid metabolism.</text>
</comment>
<evidence type="ECO:0000256" key="9">
    <source>
        <dbReference type="ARBA" id="ARBA00022842"/>
    </source>
</evidence>
<feature type="domain" description="Alpha-D-phosphohexomutase alpha/beta/alpha" evidence="17">
    <location>
        <begin position="162"/>
        <end position="262"/>
    </location>
</feature>
<name>A0A9D1JYI9_9FIRM</name>
<dbReference type="GO" id="GO:0006166">
    <property type="term" value="P:purine ribonucleoside salvage"/>
    <property type="evidence" value="ECO:0007669"/>
    <property type="project" value="TreeGrafter"/>
</dbReference>
<reference evidence="19" key="1">
    <citation type="submission" date="2020-10" db="EMBL/GenBank/DDBJ databases">
        <authorList>
            <person name="Gilroy R."/>
        </authorList>
    </citation>
    <scope>NUCLEOTIDE SEQUENCE</scope>
    <source>
        <strain evidence="19">CHK199-13235</strain>
    </source>
</reference>
<evidence type="ECO:0000259" key="17">
    <source>
        <dbReference type="Pfam" id="PF02879"/>
    </source>
</evidence>
<evidence type="ECO:0000256" key="2">
    <source>
        <dbReference type="ARBA" id="ARBA00001946"/>
    </source>
</evidence>
<dbReference type="PRINTS" id="PR00509">
    <property type="entry name" value="PGMPMM"/>
</dbReference>
<dbReference type="InterPro" id="IPR016066">
    <property type="entry name" value="A-D-PHexomutase_CS"/>
</dbReference>
<keyword evidence="8 14" id="KW-0479">Metal-binding</keyword>
<dbReference type="PANTHER" id="PTHR45745">
    <property type="entry name" value="PHOSPHOMANNOMUTASE 45A"/>
    <property type="match status" value="1"/>
</dbReference>
<dbReference type="SUPFAM" id="SSF55957">
    <property type="entry name" value="Phosphoglucomutase, C-terminal domain"/>
    <property type="match status" value="1"/>
</dbReference>
<dbReference type="GO" id="GO:0004614">
    <property type="term" value="F:phosphoglucomutase activity"/>
    <property type="evidence" value="ECO:0007669"/>
    <property type="project" value="UniProtKB-EC"/>
</dbReference>
<keyword evidence="9 14" id="KW-0460">Magnesium</keyword>
<dbReference type="GO" id="GO:0008973">
    <property type="term" value="F:phosphopentomutase activity"/>
    <property type="evidence" value="ECO:0007669"/>
    <property type="project" value="TreeGrafter"/>
</dbReference>
<evidence type="ECO:0000259" key="15">
    <source>
        <dbReference type="Pfam" id="PF00408"/>
    </source>
</evidence>
<dbReference type="Gene3D" id="3.30.310.50">
    <property type="entry name" value="Alpha-D-phosphohexomutase, C-terminal domain"/>
    <property type="match status" value="1"/>
</dbReference>
<comment type="catalytic activity">
    <reaction evidence="1">
        <text>alpha-D-glucose 1-phosphate = alpha-D-glucose 6-phosphate</text>
        <dbReference type="Rhea" id="RHEA:23536"/>
        <dbReference type="ChEBI" id="CHEBI:58225"/>
        <dbReference type="ChEBI" id="CHEBI:58601"/>
        <dbReference type="EC" id="5.4.2.2"/>
    </reaction>
</comment>
<dbReference type="Proteomes" id="UP000824002">
    <property type="component" value="Unassembled WGS sequence"/>
</dbReference>
<comment type="similarity">
    <text evidence="5 14">Belongs to the phosphohexose mutase family.</text>
</comment>
<dbReference type="PANTHER" id="PTHR45745:SF1">
    <property type="entry name" value="PHOSPHOGLUCOMUTASE 2B-RELATED"/>
    <property type="match status" value="1"/>
</dbReference>